<feature type="transmembrane region" description="Helical" evidence="1">
    <location>
        <begin position="32"/>
        <end position="52"/>
    </location>
</feature>
<accession>A0A4D4MV20</accession>
<keyword evidence="1" id="KW-0472">Membrane</keyword>
<evidence type="ECO:0000313" key="3">
    <source>
        <dbReference type="Proteomes" id="UP000299211"/>
    </source>
</evidence>
<keyword evidence="1" id="KW-0812">Transmembrane</keyword>
<keyword evidence="1" id="KW-1133">Transmembrane helix</keyword>
<dbReference type="Proteomes" id="UP000299211">
    <property type="component" value="Unassembled WGS sequence"/>
</dbReference>
<organism evidence="2 3">
    <name type="scientific">Streptomyces avermitilis</name>
    <dbReference type="NCBI Taxonomy" id="33903"/>
    <lineage>
        <taxon>Bacteria</taxon>
        <taxon>Bacillati</taxon>
        <taxon>Actinomycetota</taxon>
        <taxon>Actinomycetes</taxon>
        <taxon>Kitasatosporales</taxon>
        <taxon>Streptomycetaceae</taxon>
        <taxon>Streptomyces</taxon>
    </lineage>
</organism>
<dbReference type="EMBL" id="BJHY01000001">
    <property type="protein sequence ID" value="GDY75285.1"/>
    <property type="molecule type" value="Genomic_DNA"/>
</dbReference>
<evidence type="ECO:0000256" key="1">
    <source>
        <dbReference type="SAM" id="Phobius"/>
    </source>
</evidence>
<gene>
    <name evidence="2" type="ORF">SAV31267_047700</name>
</gene>
<dbReference type="AlphaFoldDB" id="A0A4D4MV20"/>
<sequence length="97" mass="9956">MLFEVVRAVVGLAGILLATLLVALARLLTARLLLLLGVVPRAVGGILGIGAADATAAGRMTPPATTAADAAATAIPRRYLGRTFSLLRVLLIMAFSF</sequence>
<name>A0A4D4MV20_STRAX</name>
<reference evidence="2 3" key="1">
    <citation type="submission" date="2019-04" db="EMBL/GenBank/DDBJ databases">
        <title>Draft genome sequences of Streptomyces avermitilis ATCC 31267.</title>
        <authorList>
            <person name="Komaki H."/>
            <person name="Tamura T."/>
            <person name="Hosoyama A."/>
        </authorList>
    </citation>
    <scope>NUCLEOTIDE SEQUENCE [LARGE SCALE GENOMIC DNA]</scope>
    <source>
        <strain evidence="2 3">ATCC 31267</strain>
    </source>
</reference>
<comment type="caution">
    <text evidence="2">The sequence shown here is derived from an EMBL/GenBank/DDBJ whole genome shotgun (WGS) entry which is preliminary data.</text>
</comment>
<feature type="transmembrane region" description="Helical" evidence="1">
    <location>
        <begin position="6"/>
        <end position="25"/>
    </location>
</feature>
<protein>
    <submittedName>
        <fullName evidence="2">Uncharacterized protein</fullName>
    </submittedName>
</protein>
<evidence type="ECO:0000313" key="2">
    <source>
        <dbReference type="EMBL" id="GDY75285.1"/>
    </source>
</evidence>
<proteinExistence type="predicted"/>